<keyword evidence="4" id="KW-0762">Sugar transport</keyword>
<keyword evidence="5 9" id="KW-0812">Transmembrane</keyword>
<keyword evidence="13" id="KW-1185">Reference proteome</keyword>
<gene>
    <name evidence="12" type="ORF">MELIAE_LOCUS6752</name>
</gene>
<evidence type="ECO:0000256" key="1">
    <source>
        <dbReference type="ARBA" id="ARBA00004651"/>
    </source>
</evidence>
<keyword evidence="10" id="KW-0732">Signal</keyword>
<evidence type="ECO:0000256" key="4">
    <source>
        <dbReference type="ARBA" id="ARBA00022597"/>
    </source>
</evidence>
<keyword evidence="7 9" id="KW-0472">Membrane</keyword>
<feature type="transmembrane region" description="Helical" evidence="9">
    <location>
        <begin position="89"/>
        <end position="107"/>
    </location>
</feature>
<feature type="transmembrane region" description="Helical" evidence="9">
    <location>
        <begin position="254"/>
        <end position="280"/>
    </location>
</feature>
<dbReference type="InterPro" id="IPR036259">
    <property type="entry name" value="MFS_trans_sf"/>
</dbReference>
<sequence length="467" mass="51570">MKQPSIFSQFAGTMPQLIAVLSGTLVAVSDGMNTGWTAPVIPILLGEDSPIKTTKHEAEWLETILMVGSFAGLPFTIYSVDKFGRKRSLLIAAFVTLICWISIGLATKIEHLLATRFFCGMAGDMAFVAAPMYVGEIADQKIRGFLSSVIYLMMLVGILMVYSIVPFVPFYVPSIIGGGLVLIQLIVFPFMPESPYYLLYKNKPEEAKAALKKFRQSEDIDDEFMDICKAVERQRTEKGRPQDLLLVKSNRKAFVIMAILNASQHFSGISVLLMNVHIILEAAGTVYIPSSISAILFSIIMLAAATATSFTIDKYGRKVLLCTSSLLAGFCILSLAVYFHLKNIGYDVLPVSYIPIVSVMVYAAVFKLGLGMVPIVLTAELFPAKMKAMGMTLADGMYIIFSIASLQVYQLLSDKYGFHVPFYIFSICCFFTTLFTTLFIPETKGKTLDEIQFILKGKNADRKNNAI</sequence>
<evidence type="ECO:0000313" key="12">
    <source>
        <dbReference type="EMBL" id="CAH0555370.1"/>
    </source>
</evidence>
<keyword evidence="6 9" id="KW-1133">Transmembrane helix</keyword>
<dbReference type="PANTHER" id="PTHR48021:SF46">
    <property type="entry name" value="MAJOR FACILITATOR SUPERFAMILY (MFS) PROFILE DOMAIN-CONTAINING PROTEIN"/>
    <property type="match status" value="1"/>
</dbReference>
<dbReference type="OrthoDB" id="4142200at2759"/>
<dbReference type="InterPro" id="IPR005828">
    <property type="entry name" value="MFS_sugar_transport-like"/>
</dbReference>
<dbReference type="PRINTS" id="PR00171">
    <property type="entry name" value="SUGRTRNSPORT"/>
</dbReference>
<dbReference type="PROSITE" id="PS00216">
    <property type="entry name" value="SUGAR_TRANSPORT_1"/>
    <property type="match status" value="2"/>
</dbReference>
<feature type="domain" description="Major facilitator superfamily (MFS) profile" evidence="11">
    <location>
        <begin position="19"/>
        <end position="444"/>
    </location>
</feature>
<dbReference type="SUPFAM" id="SSF103473">
    <property type="entry name" value="MFS general substrate transporter"/>
    <property type="match status" value="1"/>
</dbReference>
<keyword evidence="2" id="KW-0813">Transport</keyword>
<dbReference type="AlphaFoldDB" id="A0A9P0B512"/>
<dbReference type="Proteomes" id="UP001154078">
    <property type="component" value="Chromosome 4"/>
</dbReference>
<keyword evidence="8" id="KW-0325">Glycoprotein</keyword>
<feature type="signal peptide" evidence="10">
    <location>
        <begin position="1"/>
        <end position="31"/>
    </location>
</feature>
<keyword evidence="3" id="KW-1003">Cell membrane</keyword>
<evidence type="ECO:0000313" key="13">
    <source>
        <dbReference type="Proteomes" id="UP001154078"/>
    </source>
</evidence>
<evidence type="ECO:0000256" key="8">
    <source>
        <dbReference type="ARBA" id="ARBA00023180"/>
    </source>
</evidence>
<dbReference type="FunFam" id="1.20.1250.20:FF:000218">
    <property type="entry name" value="facilitated trehalose transporter Tret1"/>
    <property type="match status" value="1"/>
</dbReference>
<evidence type="ECO:0000256" key="2">
    <source>
        <dbReference type="ARBA" id="ARBA00022448"/>
    </source>
</evidence>
<dbReference type="GO" id="GO:0005886">
    <property type="term" value="C:plasma membrane"/>
    <property type="evidence" value="ECO:0007669"/>
    <property type="project" value="UniProtKB-SubCell"/>
</dbReference>
<evidence type="ECO:0000256" key="9">
    <source>
        <dbReference type="SAM" id="Phobius"/>
    </source>
</evidence>
<feature type="transmembrane region" description="Helical" evidence="9">
    <location>
        <begin position="389"/>
        <end position="408"/>
    </location>
</feature>
<name>A0A9P0B512_BRAAE</name>
<evidence type="ECO:0000256" key="7">
    <source>
        <dbReference type="ARBA" id="ARBA00023136"/>
    </source>
</evidence>
<protein>
    <recommendedName>
        <fullName evidence="11">Major facilitator superfamily (MFS) profile domain-containing protein</fullName>
    </recommendedName>
</protein>
<feature type="transmembrane region" description="Helical" evidence="9">
    <location>
        <begin position="171"/>
        <end position="191"/>
    </location>
</feature>
<dbReference type="InterPro" id="IPR050549">
    <property type="entry name" value="MFS_Trehalose_Transporter"/>
</dbReference>
<feature type="transmembrane region" description="Helical" evidence="9">
    <location>
        <begin position="286"/>
        <end position="307"/>
    </location>
</feature>
<dbReference type="InterPro" id="IPR020846">
    <property type="entry name" value="MFS_dom"/>
</dbReference>
<dbReference type="EMBL" id="OV121135">
    <property type="protein sequence ID" value="CAH0555370.1"/>
    <property type="molecule type" value="Genomic_DNA"/>
</dbReference>
<feature type="transmembrane region" description="Helical" evidence="9">
    <location>
        <begin position="61"/>
        <end position="80"/>
    </location>
</feature>
<organism evidence="12 13">
    <name type="scientific">Brassicogethes aeneus</name>
    <name type="common">Rape pollen beetle</name>
    <name type="synonym">Meligethes aeneus</name>
    <dbReference type="NCBI Taxonomy" id="1431903"/>
    <lineage>
        <taxon>Eukaryota</taxon>
        <taxon>Metazoa</taxon>
        <taxon>Ecdysozoa</taxon>
        <taxon>Arthropoda</taxon>
        <taxon>Hexapoda</taxon>
        <taxon>Insecta</taxon>
        <taxon>Pterygota</taxon>
        <taxon>Neoptera</taxon>
        <taxon>Endopterygota</taxon>
        <taxon>Coleoptera</taxon>
        <taxon>Polyphaga</taxon>
        <taxon>Cucujiformia</taxon>
        <taxon>Nitidulidae</taxon>
        <taxon>Meligethinae</taxon>
        <taxon>Brassicogethes</taxon>
    </lineage>
</organism>
<proteinExistence type="predicted"/>
<evidence type="ECO:0000256" key="6">
    <source>
        <dbReference type="ARBA" id="ARBA00022989"/>
    </source>
</evidence>
<feature type="chain" id="PRO_5040513765" description="Major facilitator superfamily (MFS) profile domain-containing protein" evidence="10">
    <location>
        <begin position="32"/>
        <end position="467"/>
    </location>
</feature>
<feature type="transmembrane region" description="Helical" evidence="9">
    <location>
        <begin position="145"/>
        <end position="165"/>
    </location>
</feature>
<feature type="transmembrane region" description="Helical" evidence="9">
    <location>
        <begin position="353"/>
        <end position="377"/>
    </location>
</feature>
<dbReference type="Pfam" id="PF00083">
    <property type="entry name" value="Sugar_tr"/>
    <property type="match status" value="1"/>
</dbReference>
<comment type="subcellular location">
    <subcellularLocation>
        <location evidence="1">Cell membrane</location>
        <topology evidence="1">Multi-pass membrane protein</topology>
    </subcellularLocation>
</comment>
<feature type="transmembrane region" description="Helical" evidence="9">
    <location>
        <begin position="113"/>
        <end position="133"/>
    </location>
</feature>
<dbReference type="InterPro" id="IPR005829">
    <property type="entry name" value="Sugar_transporter_CS"/>
</dbReference>
<dbReference type="GO" id="GO:0022857">
    <property type="term" value="F:transmembrane transporter activity"/>
    <property type="evidence" value="ECO:0007669"/>
    <property type="project" value="InterPro"/>
</dbReference>
<feature type="transmembrane region" description="Helical" evidence="9">
    <location>
        <begin position="319"/>
        <end position="341"/>
    </location>
</feature>
<evidence type="ECO:0000256" key="3">
    <source>
        <dbReference type="ARBA" id="ARBA00022475"/>
    </source>
</evidence>
<feature type="transmembrane region" description="Helical" evidence="9">
    <location>
        <begin position="420"/>
        <end position="440"/>
    </location>
</feature>
<evidence type="ECO:0000256" key="10">
    <source>
        <dbReference type="SAM" id="SignalP"/>
    </source>
</evidence>
<accession>A0A9P0B512</accession>
<dbReference type="PROSITE" id="PS50850">
    <property type="entry name" value="MFS"/>
    <property type="match status" value="1"/>
</dbReference>
<dbReference type="PANTHER" id="PTHR48021">
    <property type="match status" value="1"/>
</dbReference>
<dbReference type="InterPro" id="IPR003663">
    <property type="entry name" value="Sugar/inositol_transpt"/>
</dbReference>
<reference evidence="12" key="1">
    <citation type="submission" date="2021-12" db="EMBL/GenBank/DDBJ databases">
        <authorList>
            <person name="King R."/>
        </authorList>
    </citation>
    <scope>NUCLEOTIDE SEQUENCE</scope>
</reference>
<evidence type="ECO:0000256" key="5">
    <source>
        <dbReference type="ARBA" id="ARBA00022692"/>
    </source>
</evidence>
<dbReference type="Gene3D" id="1.20.1250.20">
    <property type="entry name" value="MFS general substrate transporter like domains"/>
    <property type="match status" value="1"/>
</dbReference>
<evidence type="ECO:0000259" key="11">
    <source>
        <dbReference type="PROSITE" id="PS50850"/>
    </source>
</evidence>